<dbReference type="EMBL" id="LN890655">
    <property type="protein sequence ID" value="CUS05028.2"/>
    <property type="molecule type" value="Genomic_DNA"/>
</dbReference>
<dbReference type="Pfam" id="PF03808">
    <property type="entry name" value="Glyco_tran_WecG"/>
    <property type="match status" value="1"/>
</dbReference>
<dbReference type="PANTHER" id="PTHR34136:SF1">
    <property type="entry name" value="UDP-N-ACETYL-D-MANNOSAMINURONIC ACID TRANSFERASE"/>
    <property type="match status" value="1"/>
</dbReference>
<evidence type="ECO:0000256" key="1">
    <source>
        <dbReference type="ARBA" id="ARBA00022676"/>
    </source>
</evidence>
<keyword evidence="2 3" id="KW-0808">Transferase</keyword>
<dbReference type="NCBIfam" id="TIGR00696">
    <property type="entry name" value="wecG_tagA_cpsF"/>
    <property type="match status" value="1"/>
</dbReference>
<evidence type="ECO:0000313" key="4">
    <source>
        <dbReference type="Proteomes" id="UP000215027"/>
    </source>
</evidence>
<dbReference type="PANTHER" id="PTHR34136">
    <property type="match status" value="1"/>
</dbReference>
<keyword evidence="1" id="KW-0328">Glycosyltransferase</keyword>
<dbReference type="CDD" id="cd06533">
    <property type="entry name" value="Glyco_transf_WecG_TagA"/>
    <property type="match status" value="1"/>
</dbReference>
<dbReference type="OrthoDB" id="9771846at2"/>
<dbReference type="Proteomes" id="UP000215027">
    <property type="component" value="Chromosome I"/>
</dbReference>
<proteinExistence type="predicted"/>
<name>A0A160T6W3_9CHLR</name>
<sequence length="252" mass="28780">MPAQTIAILGVHVHPLTVDELHQCLADVIDQRRRALAFYVNVHGLNLAVDNPWLRDTWNEAEIVFCDGAGVILGARLLGHHIPERITGADWLWQLAEFANNRGYSLYFLGAQPGNAQTAADRLLERLPDLKIVGVQHGYFNKTRGHPENEAVVHDINRCQPNILVVGMGMPLQEQWLRDNWQDLKVNVALTTGAAFDYLSGQVQRAPLWMNDHSLEWLGRLLIEPRRLWRRYVLGNPIFLARILEERLFGRH</sequence>
<organism evidence="3 4">
    <name type="scientific">Candidatus Promineifilum breve</name>
    <dbReference type="NCBI Taxonomy" id="1806508"/>
    <lineage>
        <taxon>Bacteria</taxon>
        <taxon>Bacillati</taxon>
        <taxon>Chloroflexota</taxon>
        <taxon>Ardenticatenia</taxon>
        <taxon>Candidatus Promineifilales</taxon>
        <taxon>Candidatus Promineifilaceae</taxon>
        <taxon>Candidatus Promineifilum</taxon>
    </lineage>
</organism>
<dbReference type="GO" id="GO:0016758">
    <property type="term" value="F:hexosyltransferase activity"/>
    <property type="evidence" value="ECO:0007669"/>
    <property type="project" value="TreeGrafter"/>
</dbReference>
<gene>
    <name evidence="3" type="ORF">CFX0092_A3150</name>
</gene>
<dbReference type="RefSeq" id="WP_157913199.1">
    <property type="nucleotide sequence ID" value="NZ_LN890655.1"/>
</dbReference>
<dbReference type="InterPro" id="IPR004629">
    <property type="entry name" value="WecG_TagA_CpsF"/>
</dbReference>
<dbReference type="AlphaFoldDB" id="A0A160T6W3"/>
<evidence type="ECO:0000313" key="3">
    <source>
        <dbReference type="EMBL" id="CUS05028.2"/>
    </source>
</evidence>
<protein>
    <submittedName>
        <fullName evidence="3">Glycosyl transferase, WecB/TagA/CpsF family</fullName>
    </submittedName>
</protein>
<keyword evidence="4" id="KW-1185">Reference proteome</keyword>
<accession>A0A160T6W3</accession>
<reference evidence="3" key="1">
    <citation type="submission" date="2016-01" db="EMBL/GenBank/DDBJ databases">
        <authorList>
            <person name="Mcilroy J.S."/>
            <person name="Karst M S."/>
            <person name="Albertsen M."/>
        </authorList>
    </citation>
    <scope>NUCLEOTIDE SEQUENCE</scope>
    <source>
        <strain evidence="3">Cfx-K</strain>
    </source>
</reference>
<evidence type="ECO:0000256" key="2">
    <source>
        <dbReference type="ARBA" id="ARBA00022679"/>
    </source>
</evidence>
<dbReference type="KEGG" id="pbf:CFX0092_A3150"/>